<protein>
    <recommendedName>
        <fullName evidence="9">G-protein coupled receptors family 1 profile domain-containing protein</fullName>
    </recommendedName>
</protein>
<evidence type="ECO:0000256" key="8">
    <source>
        <dbReference type="SAM" id="Phobius"/>
    </source>
</evidence>
<dbReference type="AlphaFoldDB" id="A0AAD9IV42"/>
<keyword evidence="6" id="KW-0675">Receptor</keyword>
<evidence type="ECO:0000259" key="9">
    <source>
        <dbReference type="PROSITE" id="PS50262"/>
    </source>
</evidence>
<reference evidence="10" key="1">
    <citation type="journal article" date="2023" name="Mol. Biol. Evol.">
        <title>Third-Generation Sequencing Reveals the Adaptive Role of the Epigenome in Three Deep-Sea Polychaetes.</title>
        <authorList>
            <person name="Perez M."/>
            <person name="Aroh O."/>
            <person name="Sun Y."/>
            <person name="Lan Y."/>
            <person name="Juniper S.K."/>
            <person name="Young C.R."/>
            <person name="Angers B."/>
            <person name="Qian P.Y."/>
        </authorList>
    </citation>
    <scope>NUCLEOTIDE SEQUENCE</scope>
    <source>
        <strain evidence="10">P08H-3</strain>
    </source>
</reference>
<dbReference type="InterPro" id="IPR000276">
    <property type="entry name" value="GPCR_Rhodpsn"/>
</dbReference>
<keyword evidence="5 8" id="KW-0472">Membrane</keyword>
<keyword evidence="4" id="KW-0297">G-protein coupled receptor</keyword>
<evidence type="ECO:0000256" key="4">
    <source>
        <dbReference type="ARBA" id="ARBA00023040"/>
    </source>
</evidence>
<evidence type="ECO:0000256" key="2">
    <source>
        <dbReference type="ARBA" id="ARBA00022692"/>
    </source>
</evidence>
<keyword evidence="2 8" id="KW-0812">Transmembrane</keyword>
<evidence type="ECO:0000256" key="5">
    <source>
        <dbReference type="ARBA" id="ARBA00023136"/>
    </source>
</evidence>
<dbReference type="Gene3D" id="1.20.1070.10">
    <property type="entry name" value="Rhodopsin 7-helix transmembrane proteins"/>
    <property type="match status" value="1"/>
</dbReference>
<gene>
    <name evidence="10" type="ORF">LSH36_1157g01008</name>
</gene>
<evidence type="ECO:0000256" key="3">
    <source>
        <dbReference type="ARBA" id="ARBA00022989"/>
    </source>
</evidence>
<dbReference type="EMBL" id="JAODUP010001157">
    <property type="protein sequence ID" value="KAK2141122.1"/>
    <property type="molecule type" value="Genomic_DNA"/>
</dbReference>
<feature type="transmembrane region" description="Helical" evidence="8">
    <location>
        <begin position="58"/>
        <end position="82"/>
    </location>
</feature>
<name>A0AAD9IV42_9ANNE</name>
<comment type="caution">
    <text evidence="10">The sequence shown here is derived from an EMBL/GenBank/DDBJ whole genome shotgun (WGS) entry which is preliminary data.</text>
</comment>
<proteinExistence type="predicted"/>
<dbReference type="InterPro" id="IPR017452">
    <property type="entry name" value="GPCR_Rhodpsn_7TM"/>
</dbReference>
<evidence type="ECO:0000313" key="11">
    <source>
        <dbReference type="Proteomes" id="UP001208570"/>
    </source>
</evidence>
<dbReference type="SUPFAM" id="SSF81321">
    <property type="entry name" value="Family A G protein-coupled receptor-like"/>
    <property type="match status" value="1"/>
</dbReference>
<evidence type="ECO:0000256" key="1">
    <source>
        <dbReference type="ARBA" id="ARBA00004141"/>
    </source>
</evidence>
<accession>A0AAD9IV42</accession>
<evidence type="ECO:0000256" key="7">
    <source>
        <dbReference type="ARBA" id="ARBA00023224"/>
    </source>
</evidence>
<organism evidence="10 11">
    <name type="scientific">Paralvinella palmiformis</name>
    <dbReference type="NCBI Taxonomy" id="53620"/>
    <lineage>
        <taxon>Eukaryota</taxon>
        <taxon>Metazoa</taxon>
        <taxon>Spiralia</taxon>
        <taxon>Lophotrochozoa</taxon>
        <taxon>Annelida</taxon>
        <taxon>Polychaeta</taxon>
        <taxon>Sedentaria</taxon>
        <taxon>Canalipalpata</taxon>
        <taxon>Terebellida</taxon>
        <taxon>Terebelliformia</taxon>
        <taxon>Alvinellidae</taxon>
        <taxon>Paralvinella</taxon>
    </lineage>
</organism>
<dbReference type="GO" id="GO:0004930">
    <property type="term" value="F:G protein-coupled receptor activity"/>
    <property type="evidence" value="ECO:0007669"/>
    <property type="project" value="UniProtKB-KW"/>
</dbReference>
<dbReference type="PROSITE" id="PS50262">
    <property type="entry name" value="G_PROTEIN_RECEP_F1_2"/>
    <property type="match status" value="1"/>
</dbReference>
<feature type="domain" description="G-protein coupled receptors family 1 profile" evidence="9">
    <location>
        <begin position="1"/>
        <end position="172"/>
    </location>
</feature>
<keyword evidence="7" id="KW-0807">Transducer</keyword>
<keyword evidence="3 8" id="KW-1133">Transmembrane helix</keyword>
<evidence type="ECO:0000313" key="10">
    <source>
        <dbReference type="EMBL" id="KAK2141122.1"/>
    </source>
</evidence>
<dbReference type="Proteomes" id="UP001208570">
    <property type="component" value="Unassembled WGS sequence"/>
</dbReference>
<evidence type="ECO:0000256" key="6">
    <source>
        <dbReference type="ARBA" id="ARBA00023170"/>
    </source>
</evidence>
<dbReference type="GO" id="GO:0005886">
    <property type="term" value="C:plasma membrane"/>
    <property type="evidence" value="ECO:0007669"/>
    <property type="project" value="TreeGrafter"/>
</dbReference>
<dbReference type="PRINTS" id="PR00237">
    <property type="entry name" value="GPCRRHODOPSN"/>
</dbReference>
<feature type="transmembrane region" description="Helical" evidence="8">
    <location>
        <begin position="110"/>
        <end position="128"/>
    </location>
</feature>
<dbReference type="PANTHER" id="PTHR45695:SF9">
    <property type="entry name" value="LEUCOKININ RECEPTOR"/>
    <property type="match status" value="1"/>
</dbReference>
<sequence length="216" mass="24692">MIALIIIGLIWLVPIGLQIPWALYYKLDEFSMYINGNQPAKVLACYLEFTDVRFERGFFLGVVFLTYYLVPLVVITVFYTLIGMKVWKRNVAGIRGSKAERNIQRSKVKIVRMLVTVAIVFALLWLPLFSLRMCVYFGKPFTTPQREVVSHIVMPIAQWLGSANSCVNPFIYCFFSEQFRKGIIEILKCASSCCSGRPLGRTNQRHQSVTTTNTVL</sequence>
<dbReference type="Pfam" id="PF00001">
    <property type="entry name" value="7tm_1"/>
    <property type="match status" value="1"/>
</dbReference>
<comment type="subcellular location">
    <subcellularLocation>
        <location evidence="1">Membrane</location>
        <topology evidence="1">Multi-pass membrane protein</topology>
    </subcellularLocation>
</comment>
<keyword evidence="11" id="KW-1185">Reference proteome</keyword>
<dbReference type="PANTHER" id="PTHR45695">
    <property type="entry name" value="LEUCOKININ RECEPTOR-RELATED"/>
    <property type="match status" value="1"/>
</dbReference>